<gene>
    <name evidence="3" type="ORF">EDD73_13816</name>
</gene>
<dbReference type="GO" id="GO:0051607">
    <property type="term" value="P:defense response to virus"/>
    <property type="evidence" value="ECO:0007669"/>
    <property type="project" value="UniProtKB-KW"/>
</dbReference>
<evidence type="ECO:0000259" key="2">
    <source>
        <dbReference type="Pfam" id="PF03787"/>
    </source>
</evidence>
<dbReference type="RefSeq" id="WP_131920827.1">
    <property type="nucleotide sequence ID" value="NZ_JAOQNU010000038.1"/>
</dbReference>
<accession>A0A4R2RD79</accession>
<reference evidence="3 4" key="1">
    <citation type="submission" date="2019-03" db="EMBL/GenBank/DDBJ databases">
        <title>Genomic Encyclopedia of Type Strains, Phase IV (KMG-IV): sequencing the most valuable type-strain genomes for metagenomic binning, comparative biology and taxonomic classification.</title>
        <authorList>
            <person name="Goeker M."/>
        </authorList>
    </citation>
    <scope>NUCLEOTIDE SEQUENCE [LARGE SCALE GENOMIC DNA]</scope>
    <source>
        <strain evidence="3 4">DSM 11170</strain>
    </source>
</reference>
<evidence type="ECO:0000313" key="4">
    <source>
        <dbReference type="Proteomes" id="UP000294813"/>
    </source>
</evidence>
<keyword evidence="1" id="KW-0051">Antiviral defense</keyword>
<keyword evidence="4" id="KW-1185">Reference proteome</keyword>
<dbReference type="EMBL" id="SLXT01000038">
    <property type="protein sequence ID" value="TCP60434.1"/>
    <property type="molecule type" value="Genomic_DNA"/>
</dbReference>
<dbReference type="Proteomes" id="UP000294813">
    <property type="component" value="Unassembled WGS sequence"/>
</dbReference>
<dbReference type="OrthoDB" id="1063910at2"/>
<dbReference type="Pfam" id="PF03787">
    <property type="entry name" value="RAMPs"/>
    <property type="match status" value="1"/>
</dbReference>
<dbReference type="AlphaFoldDB" id="A0A4R2RD79"/>
<name>A0A4R2RD79_9FIRM</name>
<evidence type="ECO:0000313" key="3">
    <source>
        <dbReference type="EMBL" id="TCP60434.1"/>
    </source>
</evidence>
<sequence>MELTLRFALEYQFIPDFGLKIGSGQSKYGVIDNTFRTRHDDHGNTIYAIPGTTVKGRIRSSYRRLAGLFPDEGIQKEAMYFGIPGKAGCLHFLDLKVSEDSSLSLIEKASTAIERLRRAAKSESLHVEEYMVCKRESKEAIGEAIFSGFIEGVYRGARHEFFSEKSTKDTGIDKIPAHLAYLLLAVKSTQWIGGDKSGGWGKGKIQFKQLEWRCFPRPGQKGNISNSDLLRMIKNALQEEGNRA</sequence>
<protein>
    <submittedName>
        <fullName evidence="3">RAMP superfamily protein</fullName>
    </submittedName>
</protein>
<evidence type="ECO:0000256" key="1">
    <source>
        <dbReference type="ARBA" id="ARBA00023118"/>
    </source>
</evidence>
<organism evidence="3 4">
    <name type="scientific">Heliophilum fasciatum</name>
    <dbReference type="NCBI Taxonomy" id="35700"/>
    <lineage>
        <taxon>Bacteria</taxon>
        <taxon>Bacillati</taxon>
        <taxon>Bacillota</taxon>
        <taxon>Clostridia</taxon>
        <taxon>Eubacteriales</taxon>
        <taxon>Heliobacteriaceae</taxon>
        <taxon>Heliophilum</taxon>
    </lineage>
</organism>
<comment type="caution">
    <text evidence="3">The sequence shown here is derived from an EMBL/GenBank/DDBJ whole genome shotgun (WGS) entry which is preliminary data.</text>
</comment>
<feature type="domain" description="CRISPR type III-associated protein" evidence="2">
    <location>
        <begin position="33"/>
        <end position="202"/>
    </location>
</feature>
<dbReference type="CDD" id="cd09726">
    <property type="entry name" value="RAMP_I_III"/>
    <property type="match status" value="1"/>
</dbReference>
<dbReference type="InterPro" id="IPR005537">
    <property type="entry name" value="RAMP_III_fam"/>
</dbReference>
<proteinExistence type="predicted"/>